<evidence type="ECO:0000256" key="3">
    <source>
        <dbReference type="ARBA" id="ARBA00004370"/>
    </source>
</evidence>
<evidence type="ECO:0000259" key="14">
    <source>
        <dbReference type="Pfam" id="PF10502"/>
    </source>
</evidence>
<comment type="subcellular location">
    <subcellularLocation>
        <location evidence="3">Membrane</location>
    </subcellularLocation>
    <subcellularLocation>
        <location evidence="2">Plastid</location>
        <location evidence="2">Chloroplast</location>
    </subcellularLocation>
</comment>
<dbReference type="GO" id="GO:0016020">
    <property type="term" value="C:membrane"/>
    <property type="evidence" value="ECO:0007669"/>
    <property type="project" value="UniProtKB-SubCell"/>
</dbReference>
<dbReference type="EC" id="3.4.21.89" evidence="5"/>
<keyword evidence="10" id="KW-0809">Transit peptide</keyword>
<evidence type="ECO:0000256" key="2">
    <source>
        <dbReference type="ARBA" id="ARBA00004229"/>
    </source>
</evidence>
<evidence type="ECO:0000256" key="8">
    <source>
        <dbReference type="ARBA" id="ARBA00022670"/>
    </source>
</evidence>
<evidence type="ECO:0000256" key="9">
    <source>
        <dbReference type="ARBA" id="ARBA00022801"/>
    </source>
</evidence>
<dbReference type="GO" id="GO:0009003">
    <property type="term" value="F:signal peptidase activity"/>
    <property type="evidence" value="ECO:0007669"/>
    <property type="project" value="UniProtKB-EC"/>
</dbReference>
<comment type="caution">
    <text evidence="15">The sequence shown here is derived from an EMBL/GenBank/DDBJ whole genome shotgun (WGS) entry which is preliminary data.</text>
</comment>
<evidence type="ECO:0000256" key="12">
    <source>
        <dbReference type="PIRSR" id="PIRSR600223-1"/>
    </source>
</evidence>
<keyword evidence="9" id="KW-0378">Hydrolase</keyword>
<dbReference type="InterPro" id="IPR000223">
    <property type="entry name" value="Pept_S26A_signal_pept_1"/>
</dbReference>
<dbReference type="CDD" id="cd06530">
    <property type="entry name" value="S26_SPase_I"/>
    <property type="match status" value="1"/>
</dbReference>
<comment type="similarity">
    <text evidence="4">Belongs to the peptidase S26 family.</text>
</comment>
<dbReference type="FunFam" id="2.10.109.10:FF:000012">
    <property type="entry name" value="Peptidase/ serine-type peptidase"/>
    <property type="match status" value="1"/>
</dbReference>
<evidence type="ECO:0000256" key="4">
    <source>
        <dbReference type="ARBA" id="ARBA00009370"/>
    </source>
</evidence>
<gene>
    <name evidence="15" type="ORF">Slati_2347500</name>
</gene>
<dbReference type="InterPro" id="IPR019533">
    <property type="entry name" value="Peptidase_S26"/>
</dbReference>
<evidence type="ECO:0000256" key="6">
    <source>
        <dbReference type="ARBA" id="ARBA00022528"/>
    </source>
</evidence>
<dbReference type="GO" id="GO:0004252">
    <property type="term" value="F:serine-type endopeptidase activity"/>
    <property type="evidence" value="ECO:0007669"/>
    <property type="project" value="InterPro"/>
</dbReference>
<dbReference type="Gene3D" id="2.10.109.10">
    <property type="entry name" value="Umud Fragment, subunit A"/>
    <property type="match status" value="1"/>
</dbReference>
<evidence type="ECO:0000256" key="11">
    <source>
        <dbReference type="ARBA" id="ARBA00023136"/>
    </source>
</evidence>
<feature type="region of interest" description="Disordered" evidence="13">
    <location>
        <begin position="42"/>
        <end position="62"/>
    </location>
</feature>
<dbReference type="Pfam" id="PF10502">
    <property type="entry name" value="Peptidase_S26"/>
    <property type="match status" value="1"/>
</dbReference>
<proteinExistence type="inferred from homology"/>
<protein>
    <recommendedName>
        <fullName evidence="5">signal peptidase I</fullName>
        <ecNumber evidence="5">3.4.21.89</ecNumber>
    </recommendedName>
</protein>
<dbReference type="SUPFAM" id="SSF51306">
    <property type="entry name" value="LexA/Signal peptidase"/>
    <property type="match status" value="1"/>
</dbReference>
<evidence type="ECO:0000256" key="7">
    <source>
        <dbReference type="ARBA" id="ARBA00022640"/>
    </source>
</evidence>
<dbReference type="GO" id="GO:0009534">
    <property type="term" value="C:chloroplast thylakoid"/>
    <property type="evidence" value="ECO:0007669"/>
    <property type="project" value="UniProtKB-ARBA"/>
</dbReference>
<evidence type="ECO:0000256" key="1">
    <source>
        <dbReference type="ARBA" id="ARBA00000677"/>
    </source>
</evidence>
<dbReference type="InterPro" id="IPR019758">
    <property type="entry name" value="Pept_S26A_signal_pept_1_CS"/>
</dbReference>
<dbReference type="AlphaFoldDB" id="A0AAW2WES0"/>
<reference evidence="15" key="1">
    <citation type="submission" date="2020-06" db="EMBL/GenBank/DDBJ databases">
        <authorList>
            <person name="Li T."/>
            <person name="Hu X."/>
            <person name="Zhang T."/>
            <person name="Song X."/>
            <person name="Zhang H."/>
            <person name="Dai N."/>
            <person name="Sheng W."/>
            <person name="Hou X."/>
            <person name="Wei L."/>
        </authorList>
    </citation>
    <scope>NUCLEOTIDE SEQUENCE</scope>
    <source>
        <strain evidence="15">KEN1</strain>
        <tissue evidence="15">Leaf</tissue>
    </source>
</reference>
<dbReference type="PRINTS" id="PR00727">
    <property type="entry name" value="LEADERPTASE"/>
</dbReference>
<evidence type="ECO:0000313" key="15">
    <source>
        <dbReference type="EMBL" id="KAL0438645.1"/>
    </source>
</evidence>
<sequence>MAIRFTVTFSASVASNLAASGKCSASRFFNECVVRSRIFQHSPSQRPDSGYSDFRRPKSDSNRVNPMVSMYSTLAREILGGDTQSPVVMGLISLMKQSMGTSSNVSVLGISPLKASSFIPFLPGSKWLPCNEPTSTEVDRGGALVSSSSAASSKVTAKTESVSGGSSKGSEAFAMAKNGGASSPSVLPQSSGSSSNSWLLKLMNMCISSEDAKAALTAFSVSILFKSTLAEPRSIPSTSMYPTLDVGDRILAEKVSYIFKQPKVSDIVIFKAPSILQEIGFSSSDVFIKRVVAKAGDYVEVRDGKLLVNGTAQDEDFILEPLEYEMDPVLVPEGYVFVLGDNRNNSFDSHNWGPLPIKNIVGRSVFRYWPPSKMEFSEKRPVHGLPCRDNQITAAGVFYFLPLANDLSPSKNFTYTSAADCKQNQLLLIVVWCIHPIRKNWDFGLKNSNSNQCSKTSVGSLINSSPAAPFNISHFLFPKVTAFTESGVAAQAPHLLQGVLDAIANKEKWALEDIRVSDLDVKKAKYGTVQTREFRVRVGKSEIVFKVYEEAPEWKKLAVLRKNGSSNFESLVREIGSEAVVDSFKIEGPFELQVAREDDHLLLMLPFNTTHSGLRRISVGEGITVEVHGAEGISTFHSPDRHQPPYGILTYRNWNEVESIWPASCTKLLPIHILGSASVVAYRSQRSAALRTAFSSRNAIELLPDKCYLWPNYEKPRQSFSPLSLRVALKVLSSFLDEKPNPKTLLRSFRARIGASTIYRFQLELERNIRSNDTYWSTLAQWRTRPIVERVWFEVVARLDGEVLKPLVIKKVRPFIDIDSISWSSLLSNLSFTKFPSILVPPEALTLDVKW</sequence>
<dbReference type="InterPro" id="IPR019756">
    <property type="entry name" value="Pept_S26A_signal_pept_1_Ser-AS"/>
</dbReference>
<dbReference type="InterPro" id="IPR036286">
    <property type="entry name" value="LexA/Signal_pep-like_sf"/>
</dbReference>
<dbReference type="PANTHER" id="PTHR34454">
    <property type="entry name" value="TUNICAMYCIN INDUCED PROTEIN"/>
    <property type="match status" value="1"/>
</dbReference>
<accession>A0AAW2WES0</accession>
<name>A0AAW2WES0_9LAMI</name>
<evidence type="ECO:0000256" key="13">
    <source>
        <dbReference type="SAM" id="MobiDB-lite"/>
    </source>
</evidence>
<feature type="active site" evidence="12">
    <location>
        <position position="289"/>
    </location>
</feature>
<dbReference type="EMBL" id="JACGWN010000008">
    <property type="protein sequence ID" value="KAL0438645.1"/>
    <property type="molecule type" value="Genomic_DNA"/>
</dbReference>
<dbReference type="GO" id="GO:0006465">
    <property type="term" value="P:signal peptide processing"/>
    <property type="evidence" value="ECO:0007669"/>
    <property type="project" value="InterPro"/>
</dbReference>
<keyword evidence="6" id="KW-0150">Chloroplast</keyword>
<dbReference type="PANTHER" id="PTHR34454:SF3">
    <property type="entry name" value="PEPTIDASE I, PUTATIVE-RELATED"/>
    <property type="match status" value="1"/>
</dbReference>
<dbReference type="PROSITE" id="PS00501">
    <property type="entry name" value="SPASE_I_1"/>
    <property type="match status" value="1"/>
</dbReference>
<keyword evidence="7" id="KW-0934">Plastid</keyword>
<feature type="domain" description="Peptidase S26" evidence="14">
    <location>
        <begin position="212"/>
        <end position="369"/>
    </location>
</feature>
<evidence type="ECO:0000256" key="5">
    <source>
        <dbReference type="ARBA" id="ARBA00013208"/>
    </source>
</evidence>
<organism evidence="15">
    <name type="scientific">Sesamum latifolium</name>
    <dbReference type="NCBI Taxonomy" id="2727402"/>
    <lineage>
        <taxon>Eukaryota</taxon>
        <taxon>Viridiplantae</taxon>
        <taxon>Streptophyta</taxon>
        <taxon>Embryophyta</taxon>
        <taxon>Tracheophyta</taxon>
        <taxon>Spermatophyta</taxon>
        <taxon>Magnoliopsida</taxon>
        <taxon>eudicotyledons</taxon>
        <taxon>Gunneridae</taxon>
        <taxon>Pentapetalae</taxon>
        <taxon>asterids</taxon>
        <taxon>lamiids</taxon>
        <taxon>Lamiales</taxon>
        <taxon>Pedaliaceae</taxon>
        <taxon>Sesamum</taxon>
    </lineage>
</organism>
<keyword evidence="11" id="KW-0472">Membrane</keyword>
<evidence type="ECO:0000256" key="10">
    <source>
        <dbReference type="ARBA" id="ARBA00022946"/>
    </source>
</evidence>
<comment type="catalytic activity">
    <reaction evidence="1">
        <text>Cleavage of hydrophobic, N-terminal signal or leader sequences from secreted and periplasmic proteins.</text>
        <dbReference type="EC" id="3.4.21.89"/>
    </reaction>
</comment>
<keyword evidence="8" id="KW-0645">Protease</keyword>
<dbReference type="NCBIfam" id="TIGR02227">
    <property type="entry name" value="sigpep_I_bact"/>
    <property type="match status" value="1"/>
</dbReference>
<reference evidence="15" key="2">
    <citation type="journal article" date="2024" name="Plant">
        <title>Genomic evolution and insights into agronomic trait innovations of Sesamum species.</title>
        <authorList>
            <person name="Miao H."/>
            <person name="Wang L."/>
            <person name="Qu L."/>
            <person name="Liu H."/>
            <person name="Sun Y."/>
            <person name="Le M."/>
            <person name="Wang Q."/>
            <person name="Wei S."/>
            <person name="Zheng Y."/>
            <person name="Lin W."/>
            <person name="Duan Y."/>
            <person name="Cao H."/>
            <person name="Xiong S."/>
            <person name="Wang X."/>
            <person name="Wei L."/>
            <person name="Li C."/>
            <person name="Ma Q."/>
            <person name="Ju M."/>
            <person name="Zhao R."/>
            <person name="Li G."/>
            <person name="Mu C."/>
            <person name="Tian Q."/>
            <person name="Mei H."/>
            <person name="Zhang T."/>
            <person name="Gao T."/>
            <person name="Zhang H."/>
        </authorList>
    </citation>
    <scope>NUCLEOTIDE SEQUENCE</scope>
    <source>
        <strain evidence="15">KEN1</strain>
    </source>
</reference>
<feature type="active site" evidence="12">
    <location>
        <position position="239"/>
    </location>
</feature>
<dbReference type="InterPro" id="IPR053283">
    <property type="entry name" value="TUNICAMYCIN_INDUCED_1"/>
</dbReference>
<dbReference type="PROSITE" id="PS00761">
    <property type="entry name" value="SPASE_I_3"/>
    <property type="match status" value="1"/>
</dbReference>